<dbReference type="PROSITE" id="PS50017">
    <property type="entry name" value="DEATH_DOMAIN"/>
    <property type="match status" value="1"/>
</dbReference>
<reference evidence="4" key="2">
    <citation type="submission" date="2025-08" db="UniProtKB">
        <authorList>
            <consortium name="Ensembl"/>
        </authorList>
    </citation>
    <scope>IDENTIFICATION</scope>
</reference>
<organism evidence="4 5">
    <name type="scientific">Ciona intestinalis</name>
    <name type="common">Transparent sea squirt</name>
    <name type="synonym">Ascidia intestinalis</name>
    <dbReference type="NCBI Taxonomy" id="7719"/>
    <lineage>
        <taxon>Eukaryota</taxon>
        <taxon>Metazoa</taxon>
        <taxon>Chordata</taxon>
        <taxon>Tunicata</taxon>
        <taxon>Ascidiacea</taxon>
        <taxon>Phlebobranchia</taxon>
        <taxon>Cionidae</taxon>
        <taxon>Ciona</taxon>
    </lineage>
</organism>
<gene>
    <name evidence="4" type="primary">LOC100187442</name>
</gene>
<protein>
    <submittedName>
        <fullName evidence="4">Uncharacterized LOC100187442</fullName>
    </submittedName>
</protein>
<evidence type="ECO:0000313" key="4">
    <source>
        <dbReference type="Ensembl" id="ENSCINP00000035882.1"/>
    </source>
</evidence>
<dbReference type="InterPro" id="IPR001875">
    <property type="entry name" value="DED_dom"/>
</dbReference>
<sequence>MEEEKLSEYRILLANVSERVKNLKELKFQCSDWIGRGKMEKLLTPLDLLVVLEERDKISKEDVSFLVQILSNTRRNDLAKLAQNFQSKWNQPRSWSSYDTYNEKSYSYSKTRQQLATRNKKANIPEFCVCHSIEPMEDFSQMYKALPFQAGDTPAVHNLQQEAAYLTGLNHLTPRLQSIIASVGENLTTEWKMTMRHLDVPEHVLQSAYLNWPNNLQRAIQEALLYWARNMNPSPEYLIT</sequence>
<dbReference type="GO" id="GO:0007165">
    <property type="term" value="P:signal transduction"/>
    <property type="evidence" value="ECO:0007669"/>
    <property type="project" value="InterPro"/>
</dbReference>
<keyword evidence="1" id="KW-0053">Apoptosis</keyword>
<reference evidence="5" key="1">
    <citation type="journal article" date="2002" name="Science">
        <title>The draft genome of Ciona intestinalis: insights into chordate and vertebrate origins.</title>
        <authorList>
            <person name="Dehal P."/>
            <person name="Satou Y."/>
            <person name="Campbell R.K."/>
            <person name="Chapman J."/>
            <person name="Degnan B."/>
            <person name="De Tomaso A."/>
            <person name="Davidson B."/>
            <person name="Di Gregorio A."/>
            <person name="Gelpke M."/>
            <person name="Goodstein D.M."/>
            <person name="Harafuji N."/>
            <person name="Hastings K.E."/>
            <person name="Ho I."/>
            <person name="Hotta K."/>
            <person name="Huang W."/>
            <person name="Kawashima T."/>
            <person name="Lemaire P."/>
            <person name="Martinez D."/>
            <person name="Meinertzhagen I.A."/>
            <person name="Necula S."/>
            <person name="Nonaka M."/>
            <person name="Putnam N."/>
            <person name="Rash S."/>
            <person name="Saiga H."/>
            <person name="Satake M."/>
            <person name="Terry A."/>
            <person name="Yamada L."/>
            <person name="Wang H.G."/>
            <person name="Awazu S."/>
            <person name="Azumi K."/>
            <person name="Boore J."/>
            <person name="Branno M."/>
            <person name="Chin-Bow S."/>
            <person name="DeSantis R."/>
            <person name="Doyle S."/>
            <person name="Francino P."/>
            <person name="Keys D.N."/>
            <person name="Haga S."/>
            <person name="Hayashi H."/>
            <person name="Hino K."/>
            <person name="Imai K.S."/>
            <person name="Inaba K."/>
            <person name="Kano S."/>
            <person name="Kobayashi K."/>
            <person name="Kobayashi M."/>
            <person name="Lee B.I."/>
            <person name="Makabe K.W."/>
            <person name="Manohar C."/>
            <person name="Matassi G."/>
            <person name="Medina M."/>
            <person name="Mochizuki Y."/>
            <person name="Mount S."/>
            <person name="Morishita T."/>
            <person name="Miura S."/>
            <person name="Nakayama A."/>
            <person name="Nishizaka S."/>
            <person name="Nomoto H."/>
            <person name="Ohta F."/>
            <person name="Oishi K."/>
            <person name="Rigoutsos I."/>
            <person name="Sano M."/>
            <person name="Sasaki A."/>
            <person name="Sasakura Y."/>
            <person name="Shoguchi E."/>
            <person name="Shin-i T."/>
            <person name="Spagnuolo A."/>
            <person name="Stainier D."/>
            <person name="Suzuki M.M."/>
            <person name="Tassy O."/>
            <person name="Takatori N."/>
            <person name="Tokuoka M."/>
            <person name="Yagi K."/>
            <person name="Yoshizaki F."/>
            <person name="Wada S."/>
            <person name="Zhang C."/>
            <person name="Hyatt P.D."/>
            <person name="Larimer F."/>
            <person name="Detter C."/>
            <person name="Doggett N."/>
            <person name="Glavina T."/>
            <person name="Hawkins T."/>
            <person name="Richardson P."/>
            <person name="Lucas S."/>
            <person name="Kohara Y."/>
            <person name="Levine M."/>
            <person name="Satoh N."/>
            <person name="Rokhsar D.S."/>
        </authorList>
    </citation>
    <scope>NUCLEOTIDE SEQUENCE [LARGE SCALE GENOMIC DNA]</scope>
</reference>
<accession>H2Y1U7</accession>
<keyword evidence="5" id="KW-1185">Reference proteome</keyword>
<dbReference type="Pfam" id="PF01335">
    <property type="entry name" value="DED"/>
    <property type="match status" value="1"/>
</dbReference>
<evidence type="ECO:0000259" key="2">
    <source>
        <dbReference type="PROSITE" id="PS50017"/>
    </source>
</evidence>
<dbReference type="GeneTree" id="ENSGT00390000000230"/>
<evidence type="ECO:0000313" key="5">
    <source>
        <dbReference type="Proteomes" id="UP000008144"/>
    </source>
</evidence>
<feature type="domain" description="Death" evidence="2">
    <location>
        <begin position="176"/>
        <end position="240"/>
    </location>
</feature>
<dbReference type="PANTHER" id="PTHR48169:SF7">
    <property type="entry name" value="CASPASE 10"/>
    <property type="match status" value="1"/>
</dbReference>
<dbReference type="SMART" id="SM00031">
    <property type="entry name" value="DED"/>
    <property type="match status" value="1"/>
</dbReference>
<name>H2Y1U7_CIOIN</name>
<dbReference type="GO" id="GO:0006915">
    <property type="term" value="P:apoptotic process"/>
    <property type="evidence" value="ECO:0007669"/>
    <property type="project" value="UniProtKB-KW"/>
</dbReference>
<proteinExistence type="predicted"/>
<dbReference type="CDD" id="cd08336">
    <property type="entry name" value="DED_FADD"/>
    <property type="match status" value="1"/>
</dbReference>
<dbReference type="Gene3D" id="1.10.533.10">
    <property type="entry name" value="Death Domain, Fas"/>
    <property type="match status" value="2"/>
</dbReference>
<dbReference type="InterPro" id="IPR000488">
    <property type="entry name" value="Death_dom"/>
</dbReference>
<dbReference type="PANTHER" id="PTHR48169">
    <property type="entry name" value="DED DOMAIN-CONTAINING PROTEIN"/>
    <property type="match status" value="1"/>
</dbReference>
<dbReference type="Ensembl" id="ENSCINT00000031135.1">
    <property type="protein sequence ID" value="ENSCINP00000035882.1"/>
    <property type="gene ID" value="ENSCING00000018729.1"/>
</dbReference>
<dbReference type="AlphaFoldDB" id="H2Y1U7"/>
<feature type="domain" description="DED" evidence="3">
    <location>
        <begin position="8"/>
        <end position="84"/>
    </location>
</feature>
<evidence type="ECO:0000259" key="3">
    <source>
        <dbReference type="PROSITE" id="PS50168"/>
    </source>
</evidence>
<reference evidence="4" key="3">
    <citation type="submission" date="2025-09" db="UniProtKB">
        <authorList>
            <consortium name="Ensembl"/>
        </authorList>
    </citation>
    <scope>IDENTIFICATION</scope>
</reference>
<dbReference type="SUPFAM" id="SSF47986">
    <property type="entry name" value="DEATH domain"/>
    <property type="match status" value="2"/>
</dbReference>
<dbReference type="InterPro" id="IPR011029">
    <property type="entry name" value="DEATH-like_dom_sf"/>
</dbReference>
<dbReference type="GO" id="GO:0042981">
    <property type="term" value="P:regulation of apoptotic process"/>
    <property type="evidence" value="ECO:0007669"/>
    <property type="project" value="InterPro"/>
</dbReference>
<dbReference type="Proteomes" id="UP000008144">
    <property type="component" value="Unassembled WGS sequence"/>
</dbReference>
<dbReference type="InParanoid" id="H2Y1U7"/>
<evidence type="ECO:0000256" key="1">
    <source>
        <dbReference type="ARBA" id="ARBA00022703"/>
    </source>
</evidence>
<dbReference type="HOGENOM" id="CLU_1158634_0_0_1"/>
<dbReference type="PROSITE" id="PS50168">
    <property type="entry name" value="DED"/>
    <property type="match status" value="1"/>
</dbReference>